<reference evidence="1" key="1">
    <citation type="submission" date="2021-08" db="EMBL/GenBank/DDBJ databases">
        <authorList>
            <person name="Misof B."/>
            <person name="Oliver O."/>
            <person name="Podsiadlowski L."/>
            <person name="Donath A."/>
            <person name="Peters R."/>
            <person name="Mayer C."/>
            <person name="Rust J."/>
            <person name="Gunkel S."/>
            <person name="Lesny P."/>
            <person name="Martin S."/>
            <person name="Oeyen J.P."/>
            <person name="Petersen M."/>
            <person name="Panagiotis P."/>
            <person name="Wilbrandt J."/>
            <person name="Tanja T."/>
        </authorList>
    </citation>
    <scope>NUCLEOTIDE SEQUENCE</scope>
    <source>
        <strain evidence="1">GBR_01_08_01A</strain>
        <tissue evidence="1">Thorax + abdomen</tissue>
    </source>
</reference>
<gene>
    <name evidence="1" type="ORF">KPH14_005213</name>
</gene>
<dbReference type="AlphaFoldDB" id="A0AAD9RKV3"/>
<proteinExistence type="predicted"/>
<reference evidence="1" key="2">
    <citation type="journal article" date="2023" name="Commun. Biol.">
        <title>Intrasexual cuticular hydrocarbon dimorphism in a wasp sheds light on hydrocarbon biosynthesis genes in Hymenoptera.</title>
        <authorList>
            <person name="Moris V.C."/>
            <person name="Podsiadlowski L."/>
            <person name="Martin S."/>
            <person name="Oeyen J.P."/>
            <person name="Donath A."/>
            <person name="Petersen M."/>
            <person name="Wilbrandt J."/>
            <person name="Misof B."/>
            <person name="Liedtke D."/>
            <person name="Thamm M."/>
            <person name="Scheiner R."/>
            <person name="Schmitt T."/>
            <person name="Niehuis O."/>
        </authorList>
    </citation>
    <scope>NUCLEOTIDE SEQUENCE</scope>
    <source>
        <strain evidence="1">GBR_01_08_01A</strain>
    </source>
</reference>
<accession>A0AAD9RKV3</accession>
<protein>
    <submittedName>
        <fullName evidence="1">Uncharacterized protein</fullName>
    </submittedName>
</protein>
<organism evidence="1 2">
    <name type="scientific">Odynerus spinipes</name>
    <dbReference type="NCBI Taxonomy" id="1348599"/>
    <lineage>
        <taxon>Eukaryota</taxon>
        <taxon>Metazoa</taxon>
        <taxon>Ecdysozoa</taxon>
        <taxon>Arthropoda</taxon>
        <taxon>Hexapoda</taxon>
        <taxon>Insecta</taxon>
        <taxon>Pterygota</taxon>
        <taxon>Neoptera</taxon>
        <taxon>Endopterygota</taxon>
        <taxon>Hymenoptera</taxon>
        <taxon>Apocrita</taxon>
        <taxon>Aculeata</taxon>
        <taxon>Vespoidea</taxon>
        <taxon>Vespidae</taxon>
        <taxon>Eumeninae</taxon>
        <taxon>Odynerus</taxon>
    </lineage>
</organism>
<keyword evidence="2" id="KW-1185">Reference proteome</keyword>
<name>A0AAD9RKV3_9HYME</name>
<dbReference type="EMBL" id="JAIFRP010000039">
    <property type="protein sequence ID" value="KAK2581562.1"/>
    <property type="molecule type" value="Genomic_DNA"/>
</dbReference>
<sequence length="396" mass="45108">MANECVCTKCYHPKCPPANTEPPYNEVSHEIGDTRISIKVAKERFDSSKSTCAYAPNIDIGCTDAHGKKCREGCTKVNVIPNEEPPPKTPDEKMFLLKSTRQITASDDLKSTLELEFKLPRNYLPLPKLDPPPIIVPRTIVHKTLAKSVAILQAIIDFFKRNYRNMNFLITLLLYLINFPNGYTQVVSQKDVGNYLNTLTTLMWQALKDYGISNLPDVDTKVTYNKPKAYGYSLVGNLYFEDGFVMDISSVVMFSKENRSRNTDDEVRIAYDMKFEGLRILRDFRYESEEGHIADRSFGNVVITPAIVQVNIAITKYFENNTIKVECPDDLNNYQPGVKLLKFYPENGLTIRLRKHRERSRISSHSVLGLIDVFGTVVINGNKELFNRSGRDILKI</sequence>
<comment type="caution">
    <text evidence="1">The sequence shown here is derived from an EMBL/GenBank/DDBJ whole genome shotgun (WGS) entry which is preliminary data.</text>
</comment>
<dbReference type="Proteomes" id="UP001258017">
    <property type="component" value="Unassembled WGS sequence"/>
</dbReference>
<evidence type="ECO:0000313" key="2">
    <source>
        <dbReference type="Proteomes" id="UP001258017"/>
    </source>
</evidence>
<evidence type="ECO:0000313" key="1">
    <source>
        <dbReference type="EMBL" id="KAK2581562.1"/>
    </source>
</evidence>